<keyword evidence="1" id="KW-0812">Transmembrane</keyword>
<feature type="transmembrane region" description="Helical" evidence="1">
    <location>
        <begin position="12"/>
        <end position="35"/>
    </location>
</feature>
<protein>
    <submittedName>
        <fullName evidence="2">Uncharacterized protein</fullName>
    </submittedName>
</protein>
<name>A0AAJ0EUL0_9PEZI</name>
<organism evidence="2 3">
    <name type="scientific">Colletotrichum godetiae</name>
    <dbReference type="NCBI Taxonomy" id="1209918"/>
    <lineage>
        <taxon>Eukaryota</taxon>
        <taxon>Fungi</taxon>
        <taxon>Dikarya</taxon>
        <taxon>Ascomycota</taxon>
        <taxon>Pezizomycotina</taxon>
        <taxon>Sordariomycetes</taxon>
        <taxon>Hypocreomycetidae</taxon>
        <taxon>Glomerellales</taxon>
        <taxon>Glomerellaceae</taxon>
        <taxon>Colletotrichum</taxon>
        <taxon>Colletotrichum acutatum species complex</taxon>
    </lineage>
</organism>
<keyword evidence="1" id="KW-0472">Membrane</keyword>
<evidence type="ECO:0000313" key="2">
    <source>
        <dbReference type="EMBL" id="KAK1672355.1"/>
    </source>
</evidence>
<keyword evidence="1" id="KW-1133">Transmembrane helix</keyword>
<dbReference type="AlphaFoldDB" id="A0AAJ0EUL0"/>
<dbReference type="RefSeq" id="XP_060426358.1">
    <property type="nucleotide sequence ID" value="XM_060575608.1"/>
</dbReference>
<keyword evidence="3" id="KW-1185">Reference proteome</keyword>
<reference evidence="2" key="1">
    <citation type="submission" date="2021-06" db="EMBL/GenBank/DDBJ databases">
        <title>Comparative genomics, transcriptomics and evolutionary studies reveal genomic signatures of adaptation to plant cell wall in hemibiotrophic fungi.</title>
        <authorList>
            <consortium name="DOE Joint Genome Institute"/>
            <person name="Baroncelli R."/>
            <person name="Diaz J.F."/>
            <person name="Benocci T."/>
            <person name="Peng M."/>
            <person name="Battaglia E."/>
            <person name="Haridas S."/>
            <person name="Andreopoulos W."/>
            <person name="Labutti K."/>
            <person name="Pangilinan J."/>
            <person name="Floch G.L."/>
            <person name="Makela M.R."/>
            <person name="Henrissat B."/>
            <person name="Grigoriev I.V."/>
            <person name="Crouch J.A."/>
            <person name="De Vries R.P."/>
            <person name="Sukno S.A."/>
            <person name="Thon M.R."/>
        </authorList>
    </citation>
    <scope>NUCLEOTIDE SEQUENCE</scope>
    <source>
        <strain evidence="2">CBS 193.32</strain>
    </source>
</reference>
<gene>
    <name evidence="2" type="ORF">BDP55DRAFT_673653</name>
</gene>
<proteinExistence type="predicted"/>
<accession>A0AAJ0EUL0</accession>
<sequence>MDVDQYCLPELFVILLLSSSIGSLLLLPAAVSLACEVSGCRFNFMAQHSRGRPSHHVPNSIKADSFSLRARSMRIAILSQGNDPSIDHA</sequence>
<evidence type="ECO:0000256" key="1">
    <source>
        <dbReference type="SAM" id="Phobius"/>
    </source>
</evidence>
<dbReference type="Proteomes" id="UP001224890">
    <property type="component" value="Unassembled WGS sequence"/>
</dbReference>
<comment type="caution">
    <text evidence="2">The sequence shown here is derived from an EMBL/GenBank/DDBJ whole genome shotgun (WGS) entry which is preliminary data.</text>
</comment>
<dbReference type="EMBL" id="JAHMHR010000039">
    <property type="protein sequence ID" value="KAK1672355.1"/>
    <property type="molecule type" value="Genomic_DNA"/>
</dbReference>
<evidence type="ECO:0000313" key="3">
    <source>
        <dbReference type="Proteomes" id="UP001224890"/>
    </source>
</evidence>
<dbReference type="GeneID" id="85460134"/>